<comment type="caution">
    <text evidence="1">The sequence shown here is derived from an EMBL/GenBank/DDBJ whole genome shotgun (WGS) entry which is preliminary data.</text>
</comment>
<dbReference type="OrthoDB" id="634585at2"/>
<evidence type="ECO:0008006" key="3">
    <source>
        <dbReference type="Google" id="ProtNLM"/>
    </source>
</evidence>
<dbReference type="AlphaFoldDB" id="A0A444HBU7"/>
<keyword evidence="2" id="KW-1185">Reference proteome</keyword>
<dbReference type="RefSeq" id="WP_128389421.1">
    <property type="nucleotide sequence ID" value="NZ_SBII01000004.1"/>
</dbReference>
<proteinExistence type="predicted"/>
<gene>
    <name evidence="1" type="ORF">EPI11_07915</name>
</gene>
<evidence type="ECO:0000313" key="2">
    <source>
        <dbReference type="Proteomes" id="UP000287527"/>
    </source>
</evidence>
<organism evidence="1 2">
    <name type="scientific">Flavobacterium cerinum</name>
    <dbReference type="NCBI Taxonomy" id="2502784"/>
    <lineage>
        <taxon>Bacteria</taxon>
        <taxon>Pseudomonadati</taxon>
        <taxon>Bacteroidota</taxon>
        <taxon>Flavobacteriia</taxon>
        <taxon>Flavobacteriales</taxon>
        <taxon>Flavobacteriaceae</taxon>
        <taxon>Flavobacterium</taxon>
    </lineage>
</organism>
<reference evidence="1 2" key="1">
    <citation type="submission" date="2019-01" db="EMBL/GenBank/DDBJ databases">
        <title>Flavobacterium sp. nov.,isolated from freshwater.</title>
        <authorList>
            <person name="Zhang R."/>
            <person name="Du Z.-J."/>
        </authorList>
    </citation>
    <scope>NUCLEOTIDE SEQUENCE [LARGE SCALE GENOMIC DNA]</scope>
    <source>
        <strain evidence="1 2">1E403</strain>
    </source>
</reference>
<sequence length="75" mass="8682">MKKTNKNIGKEAIIDCLTEQLREISITSFLPGTKVTIIKYDGYSDNYGDCYEVTDGMIKNFGYIIPRRWLNIIEE</sequence>
<name>A0A444HBU7_9FLAO</name>
<protein>
    <recommendedName>
        <fullName evidence="3">DUF4926 domain-containing protein</fullName>
    </recommendedName>
</protein>
<dbReference type="Proteomes" id="UP000287527">
    <property type="component" value="Unassembled WGS sequence"/>
</dbReference>
<accession>A0A444HBU7</accession>
<evidence type="ECO:0000313" key="1">
    <source>
        <dbReference type="EMBL" id="RWX00939.1"/>
    </source>
</evidence>
<dbReference type="EMBL" id="SBII01000004">
    <property type="protein sequence ID" value="RWX00939.1"/>
    <property type="molecule type" value="Genomic_DNA"/>
</dbReference>